<organism evidence="4 5">
    <name type="scientific">Chryseotalea sanaruensis</name>
    <dbReference type="NCBI Taxonomy" id="2482724"/>
    <lineage>
        <taxon>Bacteria</taxon>
        <taxon>Pseudomonadati</taxon>
        <taxon>Bacteroidota</taxon>
        <taxon>Cytophagia</taxon>
        <taxon>Cytophagales</taxon>
        <taxon>Chryseotaleaceae</taxon>
        <taxon>Chryseotalea</taxon>
    </lineage>
</organism>
<dbReference type="PANTHER" id="PTHR35936:SF19">
    <property type="entry name" value="AMINO-ACID-BINDING PROTEIN YXEM-RELATED"/>
    <property type="match status" value="1"/>
</dbReference>
<gene>
    <name evidence="4" type="ORF">SanaruYs_20510</name>
</gene>
<dbReference type="Gene3D" id="3.40.190.10">
    <property type="entry name" value="Periplasmic binding protein-like II"/>
    <property type="match status" value="1"/>
</dbReference>
<feature type="domain" description="Solute-binding protein family 3/N-terminal" evidence="3">
    <location>
        <begin position="38"/>
        <end position="276"/>
    </location>
</feature>
<feature type="signal peptide" evidence="2">
    <location>
        <begin position="1"/>
        <end position="20"/>
    </location>
</feature>
<dbReference type="RefSeq" id="WP_127122467.1">
    <property type="nucleotide sequence ID" value="NZ_BHXQ01000003.1"/>
</dbReference>
<reference evidence="4 5" key="1">
    <citation type="submission" date="2018-11" db="EMBL/GenBank/DDBJ databases">
        <title>Chryseotalea sanarue gen. nov., sp., nov., a member of the family Cytophagaceae, isolated from a brackish lake in Hamamatsu Japan.</title>
        <authorList>
            <person name="Maejima Y."/>
            <person name="Iino T."/>
            <person name="Muraguchi Y."/>
            <person name="Fukuda K."/>
            <person name="Ohkuma M."/>
            <person name="Moriuchi R."/>
            <person name="Dohra H."/>
            <person name="Kimbara K."/>
            <person name="Shintani M."/>
        </authorList>
    </citation>
    <scope>NUCLEOTIDE SEQUENCE [LARGE SCALE GENOMIC DNA]</scope>
    <source>
        <strain evidence="4 5">Ys</strain>
    </source>
</reference>
<evidence type="ECO:0000259" key="3">
    <source>
        <dbReference type="SMART" id="SM00062"/>
    </source>
</evidence>
<dbReference type="OrthoDB" id="973690at2"/>
<comment type="caution">
    <text evidence="4">The sequence shown here is derived from an EMBL/GenBank/DDBJ whole genome shotgun (WGS) entry which is preliminary data.</text>
</comment>
<sequence length="285" mass="31470">MKTIKLIPLLFLISTVGLFAQGYTGDTWAQVKATGKGTVSMAYVETPSFVYKDASGKLTGICVDIMTDFVKWTSENKKVSLTSKFVGDGSSFRGMYDKTKASVGGVFGLGNITITDERKKEVKFSPPFITNFAILITQNSVPTLAKFEDLPNTFGKLTGYTAKGTLNEKRILELKKTYFPAMKIAYTATSQETLEKVMADPNGFAYLDLGFYLEAVNMKKSIKRHPIADKAAEQFGFVLPLNSDWYPVLEEFFNSGGGYLNSAQYRKILVKHLGETGVKLLQSAK</sequence>
<evidence type="ECO:0000313" key="5">
    <source>
        <dbReference type="Proteomes" id="UP000288227"/>
    </source>
</evidence>
<evidence type="ECO:0000256" key="1">
    <source>
        <dbReference type="ARBA" id="ARBA00022729"/>
    </source>
</evidence>
<evidence type="ECO:0000256" key="2">
    <source>
        <dbReference type="SAM" id="SignalP"/>
    </source>
</evidence>
<accession>A0A401UAB9</accession>
<dbReference type="InterPro" id="IPR001638">
    <property type="entry name" value="Solute-binding_3/MltF_N"/>
</dbReference>
<keyword evidence="5" id="KW-1185">Reference proteome</keyword>
<dbReference type="Pfam" id="PF00497">
    <property type="entry name" value="SBP_bac_3"/>
    <property type="match status" value="1"/>
</dbReference>
<feature type="chain" id="PRO_5019134979" evidence="2">
    <location>
        <begin position="21"/>
        <end position="285"/>
    </location>
</feature>
<keyword evidence="1 2" id="KW-0732">Signal</keyword>
<dbReference type="AlphaFoldDB" id="A0A401UAB9"/>
<proteinExistence type="predicted"/>
<dbReference type="PANTHER" id="PTHR35936">
    <property type="entry name" value="MEMBRANE-BOUND LYTIC MUREIN TRANSGLYCOSYLASE F"/>
    <property type="match status" value="1"/>
</dbReference>
<dbReference type="Proteomes" id="UP000288227">
    <property type="component" value="Unassembled WGS sequence"/>
</dbReference>
<dbReference type="SMART" id="SM00062">
    <property type="entry name" value="PBPb"/>
    <property type="match status" value="1"/>
</dbReference>
<name>A0A401UAB9_9BACT</name>
<dbReference type="SUPFAM" id="SSF53850">
    <property type="entry name" value="Periplasmic binding protein-like II"/>
    <property type="match status" value="1"/>
</dbReference>
<evidence type="ECO:0000313" key="4">
    <source>
        <dbReference type="EMBL" id="GCC51822.1"/>
    </source>
</evidence>
<dbReference type="EMBL" id="BHXQ01000003">
    <property type="protein sequence ID" value="GCC51822.1"/>
    <property type="molecule type" value="Genomic_DNA"/>
</dbReference>
<protein>
    <submittedName>
        <fullName evidence="4">ABC transporter substrate-binding protein</fullName>
    </submittedName>
</protein>